<dbReference type="InParanoid" id="A0A084QUP6"/>
<dbReference type="STRING" id="1283841.A0A084QUP6"/>
<dbReference type="GO" id="GO:0032543">
    <property type="term" value="P:mitochondrial translation"/>
    <property type="evidence" value="ECO:0007669"/>
    <property type="project" value="TreeGrafter"/>
</dbReference>
<name>A0A084QUP6_STAC4</name>
<protein>
    <recommendedName>
        <fullName evidence="6">Large ribosomal subunit protein uL29m</fullName>
    </recommendedName>
    <alternativeName>
        <fullName evidence="7">54S ribosomal protein L4, mitochondrial</fullName>
    </alternativeName>
</protein>
<feature type="region of interest" description="Disordered" evidence="8">
    <location>
        <begin position="37"/>
        <end position="74"/>
    </location>
</feature>
<evidence type="ECO:0000256" key="1">
    <source>
        <dbReference type="ARBA" id="ARBA00004173"/>
    </source>
</evidence>
<keyword evidence="5" id="KW-0687">Ribonucleoprotein</keyword>
<evidence type="ECO:0000256" key="8">
    <source>
        <dbReference type="SAM" id="MobiDB-lite"/>
    </source>
</evidence>
<feature type="region of interest" description="Disordered" evidence="8">
    <location>
        <begin position="223"/>
        <end position="252"/>
    </location>
</feature>
<keyword evidence="3" id="KW-0689">Ribosomal protein</keyword>
<evidence type="ECO:0000256" key="6">
    <source>
        <dbReference type="ARBA" id="ARBA00035289"/>
    </source>
</evidence>
<dbReference type="PANTHER" id="PTHR21183">
    <property type="entry name" value="RIBOSOMAL PROTEIN L47, MITOCHONDRIAL-RELATED"/>
    <property type="match status" value="1"/>
</dbReference>
<comment type="subcellular location">
    <subcellularLocation>
        <location evidence="1">Mitochondrion</location>
    </subcellularLocation>
</comment>
<dbReference type="OMA" id="YAHGRAW"/>
<proteinExistence type="inferred from homology"/>
<evidence type="ECO:0000256" key="2">
    <source>
        <dbReference type="ARBA" id="ARBA00009254"/>
    </source>
</evidence>
<evidence type="ECO:0000256" key="5">
    <source>
        <dbReference type="ARBA" id="ARBA00023274"/>
    </source>
</evidence>
<evidence type="ECO:0000313" key="10">
    <source>
        <dbReference type="Proteomes" id="UP000028524"/>
    </source>
</evidence>
<evidence type="ECO:0000313" key="9">
    <source>
        <dbReference type="EMBL" id="KFA67681.1"/>
    </source>
</evidence>
<dbReference type="OrthoDB" id="270763at2759"/>
<dbReference type="Proteomes" id="UP000028524">
    <property type="component" value="Unassembled WGS sequence"/>
</dbReference>
<keyword evidence="10" id="KW-1185">Reference proteome</keyword>
<accession>A0A084QUP6</accession>
<dbReference type="HOGENOM" id="CLU_063281_1_1_1"/>
<dbReference type="InterPro" id="IPR038340">
    <property type="entry name" value="MRP-L47_sf"/>
</dbReference>
<feature type="compositionally biased region" description="Basic and acidic residues" evidence="8">
    <location>
        <begin position="239"/>
        <end position="252"/>
    </location>
</feature>
<dbReference type="EMBL" id="KL660108">
    <property type="protein sequence ID" value="KFA67681.1"/>
    <property type="molecule type" value="Genomic_DNA"/>
</dbReference>
<evidence type="ECO:0000256" key="3">
    <source>
        <dbReference type="ARBA" id="ARBA00022980"/>
    </source>
</evidence>
<reference evidence="9 10" key="1">
    <citation type="journal article" date="2014" name="BMC Genomics">
        <title>Comparative genome sequencing reveals chemotype-specific gene clusters in the toxigenic black mold Stachybotrys.</title>
        <authorList>
            <person name="Semeiks J."/>
            <person name="Borek D."/>
            <person name="Otwinowski Z."/>
            <person name="Grishin N.V."/>
        </authorList>
    </citation>
    <scope>NUCLEOTIDE SEQUENCE [LARGE SCALE GENOMIC DNA]</scope>
    <source>
        <strain evidence="9 10">IBT 40285</strain>
    </source>
</reference>
<evidence type="ECO:0000256" key="4">
    <source>
        <dbReference type="ARBA" id="ARBA00023128"/>
    </source>
</evidence>
<dbReference type="GO" id="GO:0003735">
    <property type="term" value="F:structural constituent of ribosome"/>
    <property type="evidence" value="ECO:0007669"/>
    <property type="project" value="InterPro"/>
</dbReference>
<evidence type="ECO:0000256" key="7">
    <source>
        <dbReference type="ARBA" id="ARBA00035399"/>
    </source>
</evidence>
<dbReference type="GO" id="GO:0005762">
    <property type="term" value="C:mitochondrial large ribosomal subunit"/>
    <property type="evidence" value="ECO:0007669"/>
    <property type="project" value="TreeGrafter"/>
</dbReference>
<gene>
    <name evidence="9" type="ORF">S40285_00972</name>
</gene>
<dbReference type="AlphaFoldDB" id="A0A084QUP6"/>
<keyword evidence="4" id="KW-0496">Mitochondrion</keyword>
<comment type="similarity">
    <text evidence="2">Belongs to the universal ribosomal protein uL29 family.</text>
</comment>
<dbReference type="InterPro" id="IPR010729">
    <property type="entry name" value="Ribosomal_uL29_mit"/>
</dbReference>
<sequence length="252" mass="28843">MASAFPIRPSLNRALRARTVPTLSTASQNLAYFSTTASQCRRKTKDNNRSRGVSSLYRSGPREPLSMSGIPLPKPRDFKPTAPVDNSHGLWGFFPEPGKALWTPEETVEHGRAWTVEELRKKSWDDLHSLWWVCCRERNMLATSKNFLEREKIGFGDHEIDERDAEVRKTMRAIKHTLTERYYTWQDAVEVAAKDPEINLQGGPDEVYKPDQYEDDVDWEEELAKEEAQKEALATTAPPKDEGPQIEKATLR</sequence>
<dbReference type="Pfam" id="PF06984">
    <property type="entry name" value="MRP-L47"/>
    <property type="match status" value="1"/>
</dbReference>
<dbReference type="Gene3D" id="6.10.330.20">
    <property type="match status" value="1"/>
</dbReference>
<organism evidence="9 10">
    <name type="scientific">Stachybotrys chlorohalonatus (strain IBT 40285)</name>
    <dbReference type="NCBI Taxonomy" id="1283841"/>
    <lineage>
        <taxon>Eukaryota</taxon>
        <taxon>Fungi</taxon>
        <taxon>Dikarya</taxon>
        <taxon>Ascomycota</taxon>
        <taxon>Pezizomycotina</taxon>
        <taxon>Sordariomycetes</taxon>
        <taxon>Hypocreomycetidae</taxon>
        <taxon>Hypocreales</taxon>
        <taxon>Stachybotryaceae</taxon>
        <taxon>Stachybotrys</taxon>
    </lineage>
</organism>
<dbReference type="PANTHER" id="PTHR21183:SF18">
    <property type="entry name" value="LARGE RIBOSOMAL SUBUNIT PROTEIN UL29M"/>
    <property type="match status" value="1"/>
</dbReference>